<name>A0ABU2G502_9EURY</name>
<dbReference type="Proteomes" id="UP001254813">
    <property type="component" value="Unassembled WGS sequence"/>
</dbReference>
<dbReference type="PANTHER" id="PTHR34300">
    <property type="entry name" value="QUEUOSINE PRECURSOR TRANSPORTER-RELATED"/>
    <property type="match status" value="1"/>
</dbReference>
<feature type="transmembrane region" description="Helical" evidence="1">
    <location>
        <begin position="43"/>
        <end position="65"/>
    </location>
</feature>
<comment type="caution">
    <text evidence="2">The sequence shown here is derived from an EMBL/GenBank/DDBJ whole genome shotgun (WGS) entry which is preliminary data.</text>
</comment>
<feature type="transmembrane region" description="Helical" evidence="1">
    <location>
        <begin position="111"/>
        <end position="133"/>
    </location>
</feature>
<keyword evidence="1" id="KW-0812">Transmembrane</keyword>
<gene>
    <name evidence="2" type="ORF">NDI79_17015</name>
</gene>
<dbReference type="PANTHER" id="PTHR34300:SF2">
    <property type="entry name" value="QUEUOSINE PRECURSOR TRANSPORTER-RELATED"/>
    <property type="match status" value="1"/>
</dbReference>
<sequence>MSERGFETGQVVLLALFVTALTTAQLTASKLLAVPVPDAIGTLPVVGATVLMPGAAVAYALTFFASDCYSELYGRRPTQVMVNVGFAMNFVLLALVWVTILLPAADPEFAGQFRTVLASGTNVVAGSLLAYLVSQNWDVVVFHRIRAATGRDHLWLRNVASTASSQAIDTVLFVLVAFSVAPRVLGIGDALPWSALLSLMVGQYLLKLLIAVVDTPFVYGVVAALGGGRPDERDPWALE</sequence>
<keyword evidence="1" id="KW-1003">Cell membrane</keyword>
<evidence type="ECO:0000313" key="2">
    <source>
        <dbReference type="EMBL" id="MDS0295876.1"/>
    </source>
</evidence>
<feature type="transmembrane region" description="Helical" evidence="1">
    <location>
        <begin position="154"/>
        <end position="181"/>
    </location>
</feature>
<keyword evidence="3" id="KW-1185">Reference proteome</keyword>
<dbReference type="HAMAP" id="MF_02088">
    <property type="entry name" value="Q_prec_transport"/>
    <property type="match status" value="1"/>
</dbReference>
<dbReference type="RefSeq" id="WP_310929846.1">
    <property type="nucleotide sequence ID" value="NZ_JAMQOQ010000005.1"/>
</dbReference>
<proteinExistence type="inferred from homology"/>
<dbReference type="InterPro" id="IPR003744">
    <property type="entry name" value="YhhQ"/>
</dbReference>
<feature type="transmembrane region" description="Helical" evidence="1">
    <location>
        <begin position="86"/>
        <end position="105"/>
    </location>
</feature>
<keyword evidence="1" id="KW-1133">Transmembrane helix</keyword>
<feature type="transmembrane region" description="Helical" evidence="1">
    <location>
        <begin position="201"/>
        <end position="225"/>
    </location>
</feature>
<comment type="function">
    <text evidence="1">Involved in the import of queuosine (Q) precursors, required for Q precursor salvage.</text>
</comment>
<evidence type="ECO:0000313" key="3">
    <source>
        <dbReference type="Proteomes" id="UP001254813"/>
    </source>
</evidence>
<comment type="subcellular location">
    <subcellularLocation>
        <location evidence="1">Cell membrane</location>
        <topology evidence="1">Multi-pass membrane protein</topology>
    </subcellularLocation>
</comment>
<keyword evidence="1" id="KW-0472">Membrane</keyword>
<organism evidence="2 3">
    <name type="scientific">Halogeometricum luteum</name>
    <dbReference type="NCBI Taxonomy" id="2950537"/>
    <lineage>
        <taxon>Archaea</taxon>
        <taxon>Methanobacteriati</taxon>
        <taxon>Methanobacteriota</taxon>
        <taxon>Stenosarchaea group</taxon>
        <taxon>Halobacteria</taxon>
        <taxon>Halobacteriales</taxon>
        <taxon>Haloferacaceae</taxon>
        <taxon>Halogeometricum</taxon>
    </lineage>
</organism>
<dbReference type="Pfam" id="PF02592">
    <property type="entry name" value="Vut_1"/>
    <property type="match status" value="1"/>
</dbReference>
<keyword evidence="1" id="KW-0813">Transport</keyword>
<reference evidence="2 3" key="1">
    <citation type="submission" date="2022-06" db="EMBL/GenBank/DDBJ databases">
        <title>Halogeometricum sp. a new haloarchaeum isolate from saline soil.</title>
        <authorList>
            <person name="Strakova D."/>
            <person name="Galisteo C."/>
            <person name="Sanchez-Porro C."/>
            <person name="Ventosa A."/>
        </authorList>
    </citation>
    <scope>NUCLEOTIDE SEQUENCE [LARGE SCALE GENOMIC DNA]</scope>
    <source>
        <strain evidence="3">S3BR25-2</strain>
    </source>
</reference>
<protein>
    <recommendedName>
        <fullName evidence="1">Probable queuosine precursor transporter</fullName>
        <shortName evidence="1">Q precursor transporter</shortName>
    </recommendedName>
</protein>
<comment type="similarity">
    <text evidence="1">Belongs to the vitamin uptake transporter (VUT/ECF) (TC 2.A.88) family. Q precursor transporter subfamily.</text>
</comment>
<accession>A0ABU2G502</accession>
<dbReference type="EMBL" id="JAMQOQ010000005">
    <property type="protein sequence ID" value="MDS0295876.1"/>
    <property type="molecule type" value="Genomic_DNA"/>
</dbReference>
<dbReference type="NCBIfam" id="TIGR00697">
    <property type="entry name" value="queuosine precursor transporter"/>
    <property type="match status" value="1"/>
</dbReference>
<evidence type="ECO:0000256" key="1">
    <source>
        <dbReference type="HAMAP-Rule" id="MF_02088"/>
    </source>
</evidence>